<keyword evidence="2" id="KW-1185">Reference proteome</keyword>
<protein>
    <submittedName>
        <fullName evidence="1">Putative transcriptional regulator</fullName>
    </submittedName>
</protein>
<gene>
    <name evidence="1" type="ordered locus">midi_00568</name>
</gene>
<dbReference type="KEGG" id="mmn:midi_00568"/>
<dbReference type="HOGENOM" id="CLU_2409985_0_0_5"/>
<organism evidence="1 2">
    <name type="scientific">Midichloria mitochondrii (strain IricVA)</name>
    <dbReference type="NCBI Taxonomy" id="696127"/>
    <lineage>
        <taxon>Bacteria</taxon>
        <taxon>Pseudomonadati</taxon>
        <taxon>Pseudomonadota</taxon>
        <taxon>Alphaproteobacteria</taxon>
        <taxon>Rickettsiales</taxon>
        <taxon>Candidatus Midichloriaceae</taxon>
        <taxon>Candidatus Midichloria</taxon>
    </lineage>
</organism>
<dbReference type="Proteomes" id="UP000006639">
    <property type="component" value="Chromosome"/>
</dbReference>
<evidence type="ECO:0000313" key="2">
    <source>
        <dbReference type="Proteomes" id="UP000006639"/>
    </source>
</evidence>
<proteinExistence type="predicted"/>
<reference evidence="1 2" key="1">
    <citation type="journal article" date="2011" name="Mol. Biol. Evol.">
        <title>Phylogenomic evidence for the presence of a flagellum and cbb3 oxidase in the free-living mitochondrial ancestor.</title>
        <authorList>
            <person name="Sassera D."/>
            <person name="Lo N."/>
            <person name="Epis S."/>
            <person name="D'Auria G."/>
            <person name="Montagna M."/>
            <person name="Comandatore F."/>
            <person name="Horner D."/>
            <person name="Pereto J."/>
            <person name="Luciano A.M."/>
            <person name="Franciosi F."/>
            <person name="Ferri E."/>
            <person name="Crotti E."/>
            <person name="Bazzocchi C."/>
            <person name="Daffonchio D."/>
            <person name="Sacchi L."/>
            <person name="Moya A."/>
            <person name="Latorre A."/>
            <person name="Bandi C."/>
        </authorList>
    </citation>
    <scope>NUCLEOTIDE SEQUENCE [LARGE SCALE GENOMIC DNA]</scope>
    <source>
        <strain evidence="1 2">IricVA</strain>
    </source>
</reference>
<dbReference type="EMBL" id="CP002130">
    <property type="protein sequence ID" value="AEI88868.1"/>
    <property type="molecule type" value="Genomic_DNA"/>
</dbReference>
<dbReference type="AlphaFoldDB" id="F7XW19"/>
<accession>F7XW19</accession>
<sequence>MVSKKMPKELLIGSMALILEGHLSLSTSYQNQYESGIKKGDTKQIDTSEAAVVLRKIPNCSFIVYTSYPVIGESETPVIKETVIITKPSDKE</sequence>
<name>F7XW19_MIDMI</name>
<evidence type="ECO:0000313" key="1">
    <source>
        <dbReference type="EMBL" id="AEI88868.1"/>
    </source>
</evidence>
<dbReference type="RefSeq" id="WP_013951080.1">
    <property type="nucleotide sequence ID" value="NC_015722.1"/>
</dbReference>